<name>A0A5N8XEI6_9ACTN</name>
<dbReference type="RefSeq" id="WP_152770911.1">
    <property type="nucleotide sequence ID" value="NZ_VJZC01000041.1"/>
</dbReference>
<dbReference type="InterPro" id="IPR050383">
    <property type="entry name" value="GlyoxalaseI/FosfomycinResist"/>
</dbReference>
<dbReference type="Gene3D" id="3.10.180.10">
    <property type="entry name" value="2,3-Dihydroxybiphenyl 1,2-Dioxygenase, domain 1"/>
    <property type="match status" value="1"/>
</dbReference>
<feature type="domain" description="VOC" evidence="1">
    <location>
        <begin position="5"/>
        <end position="123"/>
    </location>
</feature>
<accession>A0A5N8XEI6</accession>
<evidence type="ECO:0000313" key="2">
    <source>
        <dbReference type="EMBL" id="MPY57348.1"/>
    </source>
</evidence>
<dbReference type="EMBL" id="VJZC01000041">
    <property type="protein sequence ID" value="MPY57348.1"/>
    <property type="molecule type" value="Genomic_DNA"/>
</dbReference>
<sequence>MTITGLGHTGFWVHDLDAMRDFYTRVLGLTVTDEDEELGIVFLSSCPEQEHHEFVLQRGRTAHDGAKLTHQVSWRVDSLESVIEFHHRFRAEGIEVQQEVTHGNAIGIYFFDPEGNRNEVYLRVERDVRQPFRKTLNLDQEPADVMADVERLLTEGGPAYQPVQ</sequence>
<dbReference type="InterPro" id="IPR037523">
    <property type="entry name" value="VOC_core"/>
</dbReference>
<dbReference type="PANTHER" id="PTHR21366">
    <property type="entry name" value="GLYOXALASE FAMILY PROTEIN"/>
    <property type="match status" value="1"/>
</dbReference>
<dbReference type="SUPFAM" id="SSF54593">
    <property type="entry name" value="Glyoxalase/Bleomycin resistance protein/Dihydroxybiphenyl dioxygenase"/>
    <property type="match status" value="1"/>
</dbReference>
<evidence type="ECO:0000313" key="3">
    <source>
        <dbReference type="Proteomes" id="UP000400924"/>
    </source>
</evidence>
<dbReference type="InterPro" id="IPR029068">
    <property type="entry name" value="Glyas_Bleomycin-R_OHBP_Dase"/>
</dbReference>
<gene>
    <name evidence="2" type="ORF">FNH08_09295</name>
</gene>
<dbReference type="InterPro" id="IPR004360">
    <property type="entry name" value="Glyas_Fos-R_dOase_dom"/>
</dbReference>
<keyword evidence="3" id="KW-1185">Reference proteome</keyword>
<evidence type="ECO:0000259" key="1">
    <source>
        <dbReference type="PROSITE" id="PS51819"/>
    </source>
</evidence>
<dbReference type="Proteomes" id="UP000400924">
    <property type="component" value="Unassembled WGS sequence"/>
</dbReference>
<dbReference type="Pfam" id="PF00903">
    <property type="entry name" value="Glyoxalase"/>
    <property type="match status" value="1"/>
</dbReference>
<dbReference type="OrthoDB" id="115162at2"/>
<proteinExistence type="predicted"/>
<protein>
    <submittedName>
        <fullName evidence="2">Glyoxalase</fullName>
    </submittedName>
</protein>
<organism evidence="2 3">
    <name type="scientific">Streptomyces spongiae</name>
    <dbReference type="NCBI Taxonomy" id="565072"/>
    <lineage>
        <taxon>Bacteria</taxon>
        <taxon>Bacillati</taxon>
        <taxon>Actinomycetota</taxon>
        <taxon>Actinomycetes</taxon>
        <taxon>Kitasatosporales</taxon>
        <taxon>Streptomycetaceae</taxon>
        <taxon>Streptomyces</taxon>
    </lineage>
</organism>
<comment type="caution">
    <text evidence="2">The sequence shown here is derived from an EMBL/GenBank/DDBJ whole genome shotgun (WGS) entry which is preliminary data.</text>
</comment>
<dbReference type="AlphaFoldDB" id="A0A5N8XEI6"/>
<reference evidence="2 3" key="1">
    <citation type="submission" date="2019-07" db="EMBL/GenBank/DDBJ databases">
        <title>New species of Amycolatopsis and Streptomyces.</title>
        <authorList>
            <person name="Duangmal K."/>
            <person name="Teo W.F.A."/>
            <person name="Lipun K."/>
        </authorList>
    </citation>
    <scope>NUCLEOTIDE SEQUENCE [LARGE SCALE GENOMIC DNA]</scope>
    <source>
        <strain evidence="2 3">NBRC 106415</strain>
    </source>
</reference>
<dbReference type="PROSITE" id="PS51819">
    <property type="entry name" value="VOC"/>
    <property type="match status" value="1"/>
</dbReference>